<dbReference type="InterPro" id="IPR008271">
    <property type="entry name" value="Ser/Thr_kinase_AS"/>
</dbReference>
<dbReference type="eggNOG" id="KOG0582">
    <property type="taxonomic scope" value="Eukaryota"/>
</dbReference>
<dbReference type="EMBL" id="CAJFDI010000006">
    <property type="protein sequence ID" value="CAD5235735.1"/>
    <property type="molecule type" value="Genomic_DNA"/>
</dbReference>
<feature type="region of interest" description="Disordered" evidence="11">
    <location>
        <begin position="544"/>
        <end position="574"/>
    </location>
</feature>
<keyword evidence="15" id="KW-1185">Reference proteome</keyword>
<protein>
    <recommendedName>
        <fullName evidence="2">non-specific serine/threonine protein kinase</fullName>
        <ecNumber evidence="2">2.7.11.1</ecNumber>
    </recommendedName>
</protein>
<feature type="domain" description="Protein kinase" evidence="12">
    <location>
        <begin position="46"/>
        <end position="336"/>
    </location>
</feature>
<reference evidence="13" key="2">
    <citation type="submission" date="2020-09" db="EMBL/GenBank/DDBJ databases">
        <authorList>
            <person name="Kikuchi T."/>
        </authorList>
    </citation>
    <scope>NUCLEOTIDE SEQUENCE</scope>
    <source>
        <strain evidence="13">Ka4C1</strain>
    </source>
</reference>
<dbReference type="PROSITE" id="PS50011">
    <property type="entry name" value="PROTEIN_KINASE_DOM"/>
    <property type="match status" value="1"/>
</dbReference>
<feature type="compositionally biased region" description="Polar residues" evidence="11">
    <location>
        <begin position="544"/>
        <end position="554"/>
    </location>
</feature>
<evidence type="ECO:0000256" key="9">
    <source>
        <dbReference type="ARBA" id="ARBA00048679"/>
    </source>
</evidence>
<evidence type="ECO:0000313" key="16">
    <source>
        <dbReference type="WBParaSite" id="BXY_0651100.1"/>
    </source>
</evidence>
<dbReference type="InterPro" id="IPR017441">
    <property type="entry name" value="Protein_kinase_ATP_BS"/>
</dbReference>
<keyword evidence="5 10" id="KW-0547">Nucleotide-binding</keyword>
<dbReference type="PROSITE" id="PS00107">
    <property type="entry name" value="PROTEIN_KINASE_ATP"/>
    <property type="match status" value="1"/>
</dbReference>
<dbReference type="PROSITE" id="PS00108">
    <property type="entry name" value="PROTEIN_KINASE_ST"/>
    <property type="match status" value="1"/>
</dbReference>
<proteinExistence type="inferred from homology"/>
<dbReference type="EMBL" id="CAJFCV020000006">
    <property type="protein sequence ID" value="CAG9132272.1"/>
    <property type="molecule type" value="Genomic_DNA"/>
</dbReference>
<dbReference type="InterPro" id="IPR011009">
    <property type="entry name" value="Kinase-like_dom_sf"/>
</dbReference>
<dbReference type="SUPFAM" id="SSF56112">
    <property type="entry name" value="Protein kinase-like (PK-like)"/>
    <property type="match status" value="1"/>
</dbReference>
<evidence type="ECO:0000313" key="14">
    <source>
        <dbReference type="Proteomes" id="UP000095284"/>
    </source>
</evidence>
<dbReference type="EC" id="2.7.11.1" evidence="2"/>
<dbReference type="WBParaSite" id="BXY_0651100.1">
    <property type="protein sequence ID" value="BXY_0651100.1"/>
    <property type="gene ID" value="BXY_0651100"/>
</dbReference>
<evidence type="ECO:0000313" key="15">
    <source>
        <dbReference type="Proteomes" id="UP000659654"/>
    </source>
</evidence>
<feature type="binding site" evidence="10">
    <location>
        <position position="75"/>
    </location>
    <ligand>
        <name>ATP</name>
        <dbReference type="ChEBI" id="CHEBI:30616"/>
    </ligand>
</feature>
<organism evidence="14 16">
    <name type="scientific">Bursaphelenchus xylophilus</name>
    <name type="common">Pinewood nematode worm</name>
    <name type="synonym">Aphelenchoides xylophilus</name>
    <dbReference type="NCBI Taxonomy" id="6326"/>
    <lineage>
        <taxon>Eukaryota</taxon>
        <taxon>Metazoa</taxon>
        <taxon>Ecdysozoa</taxon>
        <taxon>Nematoda</taxon>
        <taxon>Chromadorea</taxon>
        <taxon>Rhabditida</taxon>
        <taxon>Tylenchina</taxon>
        <taxon>Tylenchomorpha</taxon>
        <taxon>Aphelenchoidea</taxon>
        <taxon>Aphelenchoididae</taxon>
        <taxon>Bursaphelenchus</taxon>
    </lineage>
</organism>
<reference evidence="16" key="1">
    <citation type="submission" date="2016-11" db="UniProtKB">
        <authorList>
            <consortium name="WormBaseParasite"/>
        </authorList>
    </citation>
    <scope>IDENTIFICATION</scope>
</reference>
<dbReference type="AlphaFoldDB" id="A0A1I7S0I7"/>
<keyword evidence="3" id="KW-0723">Serine/threonine-protein kinase</keyword>
<sequence length="610" mass="69544">MNNDFDESTFANSGQIDELQSEIDHTNESDSAVRRKDKWDPNLDDLQFWELLGSGAYGDVFKAFNTKEEKSCAVKVLRIPMSMVDHQKREIRALGRLYHPNIVELHCASIVKRSILIMVMPLLWGLEDVIEEVKLAKAHNEFDCVSEATCRQLIKQLLEGIGFMHKKGIAHRDLKVANLLLDNHGVLKIADFGVCHEFEISDSEKTGELYTFCGSEVYMAPEVFFKFFDDNSIEEQPYSIRSESWSVGIILLELRVGQVPFWNILKQTNKYKMLEYSLKKFLKSPYFDFNILYPMGEHTERNFFSTEALTFLKKCLHCKAENRPVAKDLLATDPWINTPDSLGIHRIKREILKSEYLESVEIMDRYGNQESMAEFESISRKLPANRVIVTVMVKSPNTANQMRVIRFLVDLQKRSYSTRAIEKTARGKILPFCRRKIIGGHDYIRLTLKVVTACRRFSRTEDAKLVYEIFSLSGLSRSANSVTLEGMALVLINRSLRSTEKILQSPIPGVDVRSGEVSRKEFKIMRAKALRDLGIDRDDIPSQASSDTLLSSARSAVGSEVTGPSGPDLPEIEDSGTVHKKKLFKGMLPNRPFGFHRVLKFNHSNAPDKK</sequence>
<evidence type="ECO:0000256" key="10">
    <source>
        <dbReference type="PROSITE-ProRule" id="PRU10141"/>
    </source>
</evidence>
<evidence type="ECO:0000256" key="4">
    <source>
        <dbReference type="ARBA" id="ARBA00022679"/>
    </source>
</evidence>
<evidence type="ECO:0000256" key="11">
    <source>
        <dbReference type="SAM" id="MobiDB-lite"/>
    </source>
</evidence>
<evidence type="ECO:0000256" key="6">
    <source>
        <dbReference type="ARBA" id="ARBA00022777"/>
    </source>
</evidence>
<comment type="catalytic activity">
    <reaction evidence="9">
        <text>L-seryl-[protein] + ATP = O-phospho-L-seryl-[protein] + ADP + H(+)</text>
        <dbReference type="Rhea" id="RHEA:17989"/>
        <dbReference type="Rhea" id="RHEA-COMP:9863"/>
        <dbReference type="Rhea" id="RHEA-COMP:11604"/>
        <dbReference type="ChEBI" id="CHEBI:15378"/>
        <dbReference type="ChEBI" id="CHEBI:29999"/>
        <dbReference type="ChEBI" id="CHEBI:30616"/>
        <dbReference type="ChEBI" id="CHEBI:83421"/>
        <dbReference type="ChEBI" id="CHEBI:456216"/>
        <dbReference type="EC" id="2.7.11.1"/>
    </reaction>
</comment>
<dbReference type="InterPro" id="IPR000719">
    <property type="entry name" value="Prot_kinase_dom"/>
</dbReference>
<evidence type="ECO:0000256" key="8">
    <source>
        <dbReference type="ARBA" id="ARBA00047899"/>
    </source>
</evidence>
<dbReference type="Proteomes" id="UP000659654">
    <property type="component" value="Unassembled WGS sequence"/>
</dbReference>
<dbReference type="GO" id="GO:0005524">
    <property type="term" value="F:ATP binding"/>
    <property type="evidence" value="ECO:0007669"/>
    <property type="project" value="UniProtKB-UniRule"/>
</dbReference>
<dbReference type="Gene3D" id="1.10.510.10">
    <property type="entry name" value="Transferase(Phosphotransferase) domain 1"/>
    <property type="match status" value="1"/>
</dbReference>
<keyword evidence="7 10" id="KW-0067">ATP-binding</keyword>
<comment type="catalytic activity">
    <reaction evidence="8">
        <text>L-threonyl-[protein] + ATP = O-phospho-L-threonyl-[protein] + ADP + H(+)</text>
        <dbReference type="Rhea" id="RHEA:46608"/>
        <dbReference type="Rhea" id="RHEA-COMP:11060"/>
        <dbReference type="Rhea" id="RHEA-COMP:11605"/>
        <dbReference type="ChEBI" id="CHEBI:15378"/>
        <dbReference type="ChEBI" id="CHEBI:30013"/>
        <dbReference type="ChEBI" id="CHEBI:30616"/>
        <dbReference type="ChEBI" id="CHEBI:61977"/>
        <dbReference type="ChEBI" id="CHEBI:456216"/>
        <dbReference type="EC" id="2.7.11.1"/>
    </reaction>
</comment>
<name>A0A1I7S0I7_BURXY</name>
<evidence type="ECO:0000313" key="13">
    <source>
        <dbReference type="EMBL" id="CAD5235735.1"/>
    </source>
</evidence>
<evidence type="ECO:0000256" key="1">
    <source>
        <dbReference type="ARBA" id="ARBA00008874"/>
    </source>
</evidence>
<dbReference type="Gene3D" id="3.30.200.20">
    <property type="entry name" value="Phosphorylase Kinase, domain 1"/>
    <property type="match status" value="1"/>
</dbReference>
<accession>A0A1I7S0I7</accession>
<keyword evidence="6" id="KW-0418">Kinase</keyword>
<dbReference type="Proteomes" id="UP000582659">
    <property type="component" value="Unassembled WGS sequence"/>
</dbReference>
<evidence type="ECO:0000256" key="3">
    <source>
        <dbReference type="ARBA" id="ARBA00022527"/>
    </source>
</evidence>
<evidence type="ECO:0000256" key="2">
    <source>
        <dbReference type="ARBA" id="ARBA00012513"/>
    </source>
</evidence>
<gene>
    <name evidence="13" type="ORF">BXYJ_LOCUS15826</name>
</gene>
<evidence type="ECO:0000256" key="5">
    <source>
        <dbReference type="ARBA" id="ARBA00022741"/>
    </source>
</evidence>
<dbReference type="SMR" id="A0A1I7S0I7"/>
<dbReference type="PANTHER" id="PTHR48012">
    <property type="entry name" value="STERILE20-LIKE KINASE, ISOFORM B-RELATED"/>
    <property type="match status" value="1"/>
</dbReference>
<dbReference type="Pfam" id="PF00069">
    <property type="entry name" value="Pkinase"/>
    <property type="match status" value="1"/>
</dbReference>
<evidence type="ECO:0000256" key="7">
    <source>
        <dbReference type="ARBA" id="ARBA00022840"/>
    </source>
</evidence>
<dbReference type="GO" id="GO:0004674">
    <property type="term" value="F:protein serine/threonine kinase activity"/>
    <property type="evidence" value="ECO:0007669"/>
    <property type="project" value="UniProtKB-KW"/>
</dbReference>
<dbReference type="PANTHER" id="PTHR48012:SF10">
    <property type="entry name" value="FI20177P1"/>
    <property type="match status" value="1"/>
</dbReference>
<comment type="similarity">
    <text evidence="1">Belongs to the protein kinase superfamily. STE Ser/Thr protein kinase family. STE20 subfamily.</text>
</comment>
<keyword evidence="4" id="KW-0808">Transferase</keyword>
<dbReference type="Proteomes" id="UP000095284">
    <property type="component" value="Unplaced"/>
</dbReference>
<dbReference type="GO" id="GO:0005737">
    <property type="term" value="C:cytoplasm"/>
    <property type="evidence" value="ECO:0007669"/>
    <property type="project" value="TreeGrafter"/>
</dbReference>
<dbReference type="InterPro" id="IPR050629">
    <property type="entry name" value="STE20/SPS1-PAK"/>
</dbReference>
<dbReference type="OrthoDB" id="5789847at2759"/>
<evidence type="ECO:0000259" key="12">
    <source>
        <dbReference type="PROSITE" id="PS50011"/>
    </source>
</evidence>
<dbReference type="SMART" id="SM00220">
    <property type="entry name" value="S_TKc"/>
    <property type="match status" value="1"/>
</dbReference>